<dbReference type="FunFam" id="1.20.1250.20:FF:000018">
    <property type="entry name" value="MFS transporter permease"/>
    <property type="match status" value="1"/>
</dbReference>
<feature type="transmembrane region" description="Helical" evidence="7">
    <location>
        <begin position="344"/>
        <end position="377"/>
    </location>
</feature>
<dbReference type="CDD" id="cd17319">
    <property type="entry name" value="MFS_ExuT_GudP_like"/>
    <property type="match status" value="1"/>
</dbReference>
<dbReference type="SUPFAM" id="SSF103473">
    <property type="entry name" value="MFS general substrate transporter"/>
    <property type="match status" value="1"/>
</dbReference>
<dbReference type="Pfam" id="PF07690">
    <property type="entry name" value="MFS_1"/>
    <property type="match status" value="1"/>
</dbReference>
<dbReference type="InterPro" id="IPR036259">
    <property type="entry name" value="MFS_trans_sf"/>
</dbReference>
<evidence type="ECO:0000256" key="1">
    <source>
        <dbReference type="ARBA" id="ARBA00004141"/>
    </source>
</evidence>
<feature type="transmembrane region" description="Helical" evidence="7">
    <location>
        <begin position="314"/>
        <end position="332"/>
    </location>
</feature>
<feature type="transmembrane region" description="Helical" evidence="7">
    <location>
        <begin position="164"/>
        <end position="182"/>
    </location>
</feature>
<feature type="transmembrane region" description="Helical" evidence="7">
    <location>
        <begin position="139"/>
        <end position="157"/>
    </location>
</feature>
<feature type="domain" description="Major facilitator superfamily (MFS) profile" evidence="8">
    <location>
        <begin position="44"/>
        <end position="456"/>
    </location>
</feature>
<proteinExistence type="predicted"/>
<dbReference type="PANTHER" id="PTHR43791:SF36">
    <property type="entry name" value="TRANSPORTER, PUTATIVE (AFU_ORTHOLOGUE AFUA_6G08340)-RELATED"/>
    <property type="match status" value="1"/>
</dbReference>
<evidence type="ECO:0000259" key="8">
    <source>
        <dbReference type="PROSITE" id="PS50850"/>
    </source>
</evidence>
<keyword evidence="3 7" id="KW-0812">Transmembrane</keyword>
<dbReference type="Gene3D" id="1.20.1250.20">
    <property type="entry name" value="MFS general substrate transporter like domains"/>
    <property type="match status" value="2"/>
</dbReference>
<dbReference type="InterPro" id="IPR011701">
    <property type="entry name" value="MFS"/>
</dbReference>
<comment type="caution">
    <text evidence="9">The sequence shown here is derived from an EMBL/GenBank/DDBJ whole genome shotgun (WGS) entry which is preliminary data.</text>
</comment>
<organism evidence="9 10">
    <name type="scientific">Pseudomonas kuykendallii</name>
    <dbReference type="NCBI Taxonomy" id="1007099"/>
    <lineage>
        <taxon>Bacteria</taxon>
        <taxon>Pseudomonadati</taxon>
        <taxon>Pseudomonadota</taxon>
        <taxon>Gammaproteobacteria</taxon>
        <taxon>Pseudomonadales</taxon>
        <taxon>Pseudomonadaceae</taxon>
        <taxon>Pseudomonas</taxon>
    </lineage>
</organism>
<dbReference type="PANTHER" id="PTHR43791">
    <property type="entry name" value="PERMEASE-RELATED"/>
    <property type="match status" value="1"/>
</dbReference>
<feature type="transmembrane region" description="Helical" evidence="7">
    <location>
        <begin position="44"/>
        <end position="67"/>
    </location>
</feature>
<evidence type="ECO:0000313" key="10">
    <source>
        <dbReference type="Proteomes" id="UP000249198"/>
    </source>
</evidence>
<evidence type="ECO:0000256" key="6">
    <source>
        <dbReference type="ARBA" id="ARBA00023136"/>
    </source>
</evidence>
<comment type="subcellular location">
    <subcellularLocation>
        <location evidence="1">Membrane</location>
        <topology evidence="1">Multi-pass membrane protein</topology>
    </subcellularLocation>
</comment>
<protein>
    <submittedName>
        <fullName evidence="9">MFS transporter</fullName>
    </submittedName>
</protein>
<dbReference type="EMBL" id="QFOH01000010">
    <property type="protein sequence ID" value="PZP24137.1"/>
    <property type="molecule type" value="Genomic_DNA"/>
</dbReference>
<dbReference type="InterPro" id="IPR020846">
    <property type="entry name" value="MFS_dom"/>
</dbReference>
<feature type="transmembrane region" description="Helical" evidence="7">
    <location>
        <begin position="430"/>
        <end position="452"/>
    </location>
</feature>
<name>A0A2W5D468_9PSED</name>
<keyword evidence="6 7" id="KW-0472">Membrane</keyword>
<evidence type="ECO:0000256" key="5">
    <source>
        <dbReference type="ARBA" id="ARBA00022989"/>
    </source>
</evidence>
<dbReference type="GO" id="GO:0016020">
    <property type="term" value="C:membrane"/>
    <property type="evidence" value="ECO:0007669"/>
    <property type="project" value="UniProtKB-SubCell"/>
</dbReference>
<gene>
    <name evidence="9" type="ORF">DI599_08955</name>
</gene>
<keyword evidence="2" id="KW-0813">Transport</keyword>
<feature type="transmembrane region" description="Helical" evidence="7">
    <location>
        <begin position="202"/>
        <end position="224"/>
    </location>
</feature>
<accession>A0A2W5D468</accession>
<reference evidence="9 10" key="1">
    <citation type="submission" date="2017-08" db="EMBL/GenBank/DDBJ databases">
        <title>Infants hospitalized years apart are colonized by the same room-sourced microbial strains.</title>
        <authorList>
            <person name="Brooks B."/>
            <person name="Olm M.R."/>
            <person name="Firek B.A."/>
            <person name="Baker R."/>
            <person name="Thomas B.C."/>
            <person name="Morowitz M.J."/>
            <person name="Banfield J.F."/>
        </authorList>
    </citation>
    <scope>NUCLEOTIDE SEQUENCE [LARGE SCALE GENOMIC DNA]</scope>
    <source>
        <strain evidence="9">S2_009_000_R2_77</strain>
    </source>
</reference>
<feature type="transmembrane region" description="Helical" evidence="7">
    <location>
        <begin position="397"/>
        <end position="423"/>
    </location>
</feature>
<evidence type="ECO:0000313" key="9">
    <source>
        <dbReference type="EMBL" id="PZP24137.1"/>
    </source>
</evidence>
<dbReference type="GO" id="GO:0022857">
    <property type="term" value="F:transmembrane transporter activity"/>
    <property type="evidence" value="ECO:0007669"/>
    <property type="project" value="InterPro"/>
</dbReference>
<dbReference type="AlphaFoldDB" id="A0A2W5D468"/>
<dbReference type="Proteomes" id="UP000249198">
    <property type="component" value="Unassembled WGS sequence"/>
</dbReference>
<sequence length="466" mass="50712">MPLPRIERFCLRAAYSKYKRAVSMNKQSTDGIEKSTMRKLGFRLIPFLVLCYFIAYIDRVNIGFAALTMNEDIGLTASVFGFGATLFFVAYVLCEMPSNMAMERFGARRWIARIMITWGIVGFCSSFAVGPISYSVSRFLLGAAEAGFFPGVILYLSQCIPKAYMARIIAIFMVAIPLSNFIGSPLSALLLKMDGVAGFAGWQWLLMLEALPAIILGLLALKVLPDRPKDAKWLTQEEQDWLSGQLSKERAARESTPDKQAHTVSGMLKAVVTNKYIWVLSVIYMGSSATSNTLSLWMPQILKSFHLSNMQTGLLNMIPFGIAAAFMIYWGMRADKSGERVKATAIPLAITAVSFFATLFTGSLTITLVLLTLVLMGNYAIKGPFWALCSETLPPPALAAGIAAINTFAHLGTGAMSSVIGVLRDQTGSFPIALLPLCALTATGSLLVFLVGKQNRRAALAPAVSR</sequence>
<evidence type="ECO:0000256" key="2">
    <source>
        <dbReference type="ARBA" id="ARBA00022448"/>
    </source>
</evidence>
<evidence type="ECO:0000256" key="4">
    <source>
        <dbReference type="ARBA" id="ARBA00022797"/>
    </source>
</evidence>
<keyword evidence="4" id="KW-0058">Aromatic hydrocarbons catabolism</keyword>
<dbReference type="PROSITE" id="PS50850">
    <property type="entry name" value="MFS"/>
    <property type="match status" value="1"/>
</dbReference>
<feature type="transmembrane region" description="Helical" evidence="7">
    <location>
        <begin position="115"/>
        <end position="133"/>
    </location>
</feature>
<feature type="transmembrane region" description="Helical" evidence="7">
    <location>
        <begin position="73"/>
        <end position="94"/>
    </location>
</feature>
<evidence type="ECO:0000256" key="3">
    <source>
        <dbReference type="ARBA" id="ARBA00022692"/>
    </source>
</evidence>
<evidence type="ECO:0000256" key="7">
    <source>
        <dbReference type="SAM" id="Phobius"/>
    </source>
</evidence>
<feature type="transmembrane region" description="Helical" evidence="7">
    <location>
        <begin position="276"/>
        <end position="294"/>
    </location>
</feature>
<keyword evidence="5 7" id="KW-1133">Transmembrane helix</keyword>